<protein>
    <submittedName>
        <fullName evidence="1">DUF5723 family protein</fullName>
    </submittedName>
</protein>
<evidence type="ECO:0000313" key="2">
    <source>
        <dbReference type="Proteomes" id="UP001165367"/>
    </source>
</evidence>
<reference evidence="1" key="1">
    <citation type="submission" date="2022-01" db="EMBL/GenBank/DDBJ databases">
        <authorList>
            <person name="Jo J.-H."/>
            <person name="Im W.-T."/>
        </authorList>
    </citation>
    <scope>NUCLEOTIDE SEQUENCE</scope>
    <source>
        <strain evidence="1">NA20</strain>
    </source>
</reference>
<accession>A0ABS9KVS9</accession>
<evidence type="ECO:0000313" key="1">
    <source>
        <dbReference type="EMBL" id="MCG2616467.1"/>
    </source>
</evidence>
<gene>
    <name evidence="1" type="ORF">LZZ85_19360</name>
</gene>
<comment type="caution">
    <text evidence="1">The sequence shown here is derived from an EMBL/GenBank/DDBJ whole genome shotgun (WGS) entry which is preliminary data.</text>
</comment>
<organism evidence="1 2">
    <name type="scientific">Terrimonas ginsenosidimutans</name>
    <dbReference type="NCBI Taxonomy" id="2908004"/>
    <lineage>
        <taxon>Bacteria</taxon>
        <taxon>Pseudomonadati</taxon>
        <taxon>Bacteroidota</taxon>
        <taxon>Chitinophagia</taxon>
        <taxon>Chitinophagales</taxon>
        <taxon>Chitinophagaceae</taxon>
        <taxon>Terrimonas</taxon>
    </lineage>
</organism>
<dbReference type="Proteomes" id="UP001165367">
    <property type="component" value="Unassembled WGS sequence"/>
</dbReference>
<sequence length="476" mass="53766">MKTIRVILFALLLPLAGMGQYYQGLNGTYYIGSLNVHNNPAAIVNVPVKWDLTLFGIQDKHSTNIVNVYNYSLLSNPANSEYEIAPGEYKRKGDANVNVNLLNFRLALNQRSAIAMGINFRSYTRARSSRYNFYDTLQSFRDFFVLNENNRDDMSVDMTSASWMEVYGSYAQTIADNDQFRLNAGGTLKINRGLSGGFAQMNGGSFSKIGSFPDNYRANSMSLDYGYSQNYDQLDKDQGSSFRDFTSGTQTGISADFGLELLIKRPYTSNRQREEEYYDYDWKIGASLLDLGFSSYRNGQYGMQVSGLRPGITDELLDQKFDSAVSTFGQFRDSLASLFDNVVAYNGNFKIIHPTRLVINVDKFISDAFFINADLSVGVARLLPIKNNRLRDLSVLTVTPRWETRKKGFYFPVQYNSSNKLWIGGAVRYGPVLFGLHNFANLFSKKRMQQGIGYLAIILKASDLTGEKADKRLDCW</sequence>
<dbReference type="EMBL" id="JAKLTR010000013">
    <property type="protein sequence ID" value="MCG2616467.1"/>
    <property type="molecule type" value="Genomic_DNA"/>
</dbReference>
<proteinExistence type="predicted"/>
<name>A0ABS9KVS9_9BACT</name>
<keyword evidence="2" id="KW-1185">Reference proteome</keyword>
<dbReference type="RefSeq" id="WP_237875003.1">
    <property type="nucleotide sequence ID" value="NZ_JAKLTR010000013.1"/>
</dbReference>